<reference evidence="1" key="1">
    <citation type="submission" date="2017-09" db="EMBL/GenBank/DDBJ databases">
        <title>Large-scale bioinformatics analysis of Bacillus genomes uncovers conserved roles of natural products in bacterial physiology.</title>
        <authorList>
            <consortium name="Agbiome Team Llc"/>
            <person name="Bleich R.M."/>
            <person name="Grubbs K.J."/>
            <person name="Santa Maria K.C."/>
            <person name="Allen S.E."/>
            <person name="Farag S."/>
            <person name="Shank E.A."/>
            <person name="Bowers A."/>
        </authorList>
    </citation>
    <scope>NUCLEOTIDE SEQUENCE [LARGE SCALE GENOMIC DNA]</scope>
    <source>
        <strain evidence="1">AFS096845</strain>
    </source>
</reference>
<sequence length="64" mass="6904">MDPVGPVGSWYGGTDNSVGPIELGSSAAPCRISCELNSFSFDIRHLRKELIILNKCISEAIIPK</sequence>
<protein>
    <submittedName>
        <fullName evidence="1">Uncharacterized protein</fullName>
    </submittedName>
</protein>
<name>A0A2A7I1N4_BACCE</name>
<dbReference type="Proteomes" id="UP000220006">
    <property type="component" value="Unassembled WGS sequence"/>
</dbReference>
<dbReference type="EMBL" id="NVLK01000013">
    <property type="protein sequence ID" value="PEC22765.1"/>
    <property type="molecule type" value="Genomic_DNA"/>
</dbReference>
<gene>
    <name evidence="1" type="ORF">COM96_06730</name>
</gene>
<organism evidence="1">
    <name type="scientific">Bacillus cereus</name>
    <dbReference type="NCBI Taxonomy" id="1396"/>
    <lineage>
        <taxon>Bacteria</taxon>
        <taxon>Bacillati</taxon>
        <taxon>Bacillota</taxon>
        <taxon>Bacilli</taxon>
        <taxon>Bacillales</taxon>
        <taxon>Bacillaceae</taxon>
        <taxon>Bacillus</taxon>
        <taxon>Bacillus cereus group</taxon>
    </lineage>
</organism>
<comment type="caution">
    <text evidence="1">The sequence shown here is derived from an EMBL/GenBank/DDBJ whole genome shotgun (WGS) entry which is preliminary data.</text>
</comment>
<evidence type="ECO:0000313" key="1">
    <source>
        <dbReference type="EMBL" id="PEC22765.1"/>
    </source>
</evidence>
<proteinExistence type="predicted"/>
<accession>A0A2A7I1N4</accession>
<dbReference type="AlphaFoldDB" id="A0A2A7I1N4"/>